<evidence type="ECO:0000256" key="1">
    <source>
        <dbReference type="ARBA" id="ARBA00007151"/>
    </source>
</evidence>
<dbReference type="GO" id="GO:0005840">
    <property type="term" value="C:ribosome"/>
    <property type="evidence" value="ECO:0007669"/>
    <property type="project" value="UniProtKB-KW"/>
</dbReference>
<dbReference type="AlphaFoldDB" id="A0A9P5Y4U4"/>
<evidence type="ECO:0000256" key="2">
    <source>
        <dbReference type="ARBA" id="ARBA00022980"/>
    </source>
</evidence>
<dbReference type="PANTHER" id="PTHR11205">
    <property type="entry name" value="RIBOSOMAL PROTEIN S7"/>
    <property type="match status" value="1"/>
</dbReference>
<evidence type="ECO:0000256" key="3">
    <source>
        <dbReference type="ARBA" id="ARBA00023274"/>
    </source>
</evidence>
<dbReference type="Pfam" id="PF00177">
    <property type="entry name" value="Ribosomal_S7"/>
    <property type="match status" value="1"/>
</dbReference>
<proteinExistence type="inferred from homology"/>
<comment type="similarity">
    <text evidence="1">Belongs to the universal ribosomal protein uS7 family.</text>
</comment>
<dbReference type="EMBL" id="MU150273">
    <property type="protein sequence ID" value="KAF9462267.1"/>
    <property type="molecule type" value="Genomic_DNA"/>
</dbReference>
<evidence type="ECO:0000259" key="4">
    <source>
        <dbReference type="Pfam" id="PF00177"/>
    </source>
</evidence>
<accession>A0A9P5Y4U4</accession>
<evidence type="ECO:0000313" key="6">
    <source>
        <dbReference type="Proteomes" id="UP000807353"/>
    </source>
</evidence>
<gene>
    <name evidence="5" type="ORF">BDZ94DRAFT_1261488</name>
</gene>
<dbReference type="InterPro" id="IPR036823">
    <property type="entry name" value="Ribosomal_uS7_dom_sf"/>
</dbReference>
<organism evidence="5 6">
    <name type="scientific">Collybia nuda</name>
    <dbReference type="NCBI Taxonomy" id="64659"/>
    <lineage>
        <taxon>Eukaryota</taxon>
        <taxon>Fungi</taxon>
        <taxon>Dikarya</taxon>
        <taxon>Basidiomycota</taxon>
        <taxon>Agaricomycotina</taxon>
        <taxon>Agaricomycetes</taxon>
        <taxon>Agaricomycetidae</taxon>
        <taxon>Agaricales</taxon>
        <taxon>Tricholomatineae</taxon>
        <taxon>Clitocybaceae</taxon>
        <taxon>Collybia</taxon>
    </lineage>
</organism>
<keyword evidence="6" id="KW-1185">Reference proteome</keyword>
<evidence type="ECO:0000313" key="5">
    <source>
        <dbReference type="EMBL" id="KAF9462267.1"/>
    </source>
</evidence>
<comment type="caution">
    <text evidence="5">The sequence shown here is derived from an EMBL/GenBank/DDBJ whole genome shotgun (WGS) entry which is preliminary data.</text>
</comment>
<keyword evidence="2 5" id="KW-0689">Ribosomal protein</keyword>
<name>A0A9P5Y4U4_9AGAR</name>
<dbReference type="Gene3D" id="1.10.455.10">
    <property type="entry name" value="Ribosomal protein S7 domain"/>
    <property type="match status" value="1"/>
</dbReference>
<dbReference type="Proteomes" id="UP000807353">
    <property type="component" value="Unassembled WGS sequence"/>
</dbReference>
<dbReference type="GO" id="GO:1990904">
    <property type="term" value="C:ribonucleoprotein complex"/>
    <property type="evidence" value="ECO:0007669"/>
    <property type="project" value="UniProtKB-KW"/>
</dbReference>
<keyword evidence="3" id="KW-0687">Ribonucleoprotein</keyword>
<dbReference type="GO" id="GO:0006412">
    <property type="term" value="P:translation"/>
    <property type="evidence" value="ECO:0007669"/>
    <property type="project" value="InterPro"/>
</dbReference>
<dbReference type="InterPro" id="IPR047988">
    <property type="entry name" value="Ribosomal_uS7m_fungi"/>
</dbReference>
<feature type="domain" description="Small ribosomal subunit protein uS7" evidence="4">
    <location>
        <begin position="61"/>
        <end position="199"/>
    </location>
</feature>
<dbReference type="InterPro" id="IPR023798">
    <property type="entry name" value="Ribosomal_uS7_dom"/>
</dbReference>
<dbReference type="CDD" id="cd14868">
    <property type="entry name" value="uS7_Mitochondria_Fungi"/>
    <property type="match status" value="1"/>
</dbReference>
<dbReference type="PIRSF" id="PIRSF002122">
    <property type="entry name" value="RPS7p_RPS7a_RPS5e_RPS7o"/>
    <property type="match status" value="1"/>
</dbReference>
<reference evidence="5" key="1">
    <citation type="submission" date="2020-11" db="EMBL/GenBank/DDBJ databases">
        <authorList>
            <consortium name="DOE Joint Genome Institute"/>
            <person name="Ahrendt S."/>
            <person name="Riley R."/>
            <person name="Andreopoulos W."/>
            <person name="Labutti K."/>
            <person name="Pangilinan J."/>
            <person name="Ruiz-Duenas F.J."/>
            <person name="Barrasa J.M."/>
            <person name="Sanchez-Garcia M."/>
            <person name="Camarero S."/>
            <person name="Miyauchi S."/>
            <person name="Serrano A."/>
            <person name="Linde D."/>
            <person name="Babiker R."/>
            <person name="Drula E."/>
            <person name="Ayuso-Fernandez I."/>
            <person name="Pacheco R."/>
            <person name="Padilla G."/>
            <person name="Ferreira P."/>
            <person name="Barriuso J."/>
            <person name="Kellner H."/>
            <person name="Castanera R."/>
            <person name="Alfaro M."/>
            <person name="Ramirez L."/>
            <person name="Pisabarro A.G."/>
            <person name="Kuo A."/>
            <person name="Tritt A."/>
            <person name="Lipzen A."/>
            <person name="He G."/>
            <person name="Yan M."/>
            <person name="Ng V."/>
            <person name="Cullen D."/>
            <person name="Martin F."/>
            <person name="Rosso M.-N."/>
            <person name="Henrissat B."/>
            <person name="Hibbett D."/>
            <person name="Martinez A.T."/>
            <person name="Grigoriev I.V."/>
        </authorList>
    </citation>
    <scope>NUCLEOTIDE SEQUENCE</scope>
    <source>
        <strain evidence="5">CBS 247.69</strain>
    </source>
</reference>
<protein>
    <submittedName>
        <fullName evidence="5">Ribosomal protein S7 domain-containing protein</fullName>
    </submittedName>
</protein>
<sequence length="206" mass="22699">MISSLRSKVVRCFPHNNRSLSSAISTSNQNVMKEAYSALGVNIPAPITSTPKPVATSSSAPTIMDIPPAEDPLLHYITSRLMQHGNRAKASRIMSRTLLHIHAFTRAPPLPIVRKAVFDAAPAVRTLMHRQGGKTVPKPIALGEKQRTRFAVQAILKSIEKKSGALEWKLARELISIVQGTSEVLKKKEEIHRFAMVNRGNAQTRI</sequence>
<dbReference type="InterPro" id="IPR000235">
    <property type="entry name" value="Ribosomal_uS7"/>
</dbReference>
<dbReference type="SUPFAM" id="SSF47973">
    <property type="entry name" value="Ribosomal protein S7"/>
    <property type="match status" value="1"/>
</dbReference>
<dbReference type="OrthoDB" id="9972728at2759"/>